<dbReference type="InterPro" id="IPR023205">
    <property type="entry name" value="DsbA/DsbL"/>
</dbReference>
<evidence type="ECO:0000313" key="11">
    <source>
        <dbReference type="Proteomes" id="UP000006242"/>
    </source>
</evidence>
<evidence type="ECO:0000256" key="1">
    <source>
        <dbReference type="ARBA" id="ARBA00004418"/>
    </source>
</evidence>
<keyword evidence="3" id="KW-0732">Signal</keyword>
<comment type="subcellular location">
    <subcellularLocation>
        <location evidence="1 7">Periplasm</location>
    </subcellularLocation>
</comment>
<dbReference type="Proteomes" id="UP000006242">
    <property type="component" value="Unassembled WGS sequence"/>
</dbReference>
<feature type="disulfide bond" description="Redox-active" evidence="8">
    <location>
        <begin position="60"/>
        <end position="63"/>
    </location>
</feature>
<dbReference type="eggNOG" id="COG1651">
    <property type="taxonomic scope" value="Bacteria"/>
</dbReference>
<keyword evidence="5 7" id="KW-1015">Disulfide bond</keyword>
<proteinExistence type="inferred from homology"/>
<dbReference type="CDD" id="cd03019">
    <property type="entry name" value="DsbA_DsbA"/>
    <property type="match status" value="1"/>
</dbReference>
<dbReference type="SUPFAM" id="SSF52833">
    <property type="entry name" value="Thioredoxin-like"/>
    <property type="match status" value="1"/>
</dbReference>
<dbReference type="InterPro" id="IPR013766">
    <property type="entry name" value="Thioredoxin_domain"/>
</dbReference>
<dbReference type="STRING" id="1033802.SSPSH_000436"/>
<dbReference type="AlphaFoldDB" id="U2E9F1"/>
<dbReference type="InterPro" id="IPR050824">
    <property type="entry name" value="Thiol_disulfide_DsbA"/>
</dbReference>
<feature type="domain" description="Thioredoxin" evidence="9">
    <location>
        <begin position="13"/>
        <end position="170"/>
    </location>
</feature>
<dbReference type="InterPro" id="IPR001853">
    <property type="entry name" value="DSBA-like_thioredoxin_dom"/>
</dbReference>
<organism evidence="10 11">
    <name type="scientific">Salinisphaera shabanensis E1L3A</name>
    <dbReference type="NCBI Taxonomy" id="1033802"/>
    <lineage>
        <taxon>Bacteria</taxon>
        <taxon>Pseudomonadati</taxon>
        <taxon>Pseudomonadota</taxon>
        <taxon>Gammaproteobacteria</taxon>
        <taxon>Salinisphaerales</taxon>
        <taxon>Salinisphaeraceae</taxon>
        <taxon>Salinisphaera</taxon>
    </lineage>
</organism>
<sequence>MKTWRIGTGLILLLIVGVVHAQGLMISRYVEGEHYLPAKQPIDQPDDGKIHVTEFFLYSCPHCYHLESDLNAWRDALGDDVEFARIPVLFSAGGEPYARLYYTAETLGVLEQVHDKIFAAIHEQGRRLLSESAMRDFMVSQGVDGERFVEVYESDEITAKLRQAAQAMQAYPVTATPSLTVAGRYYVTGRTAGSNDRMLKVADYLIAQQRTAGK</sequence>
<dbReference type="EMBL" id="AFNV02000003">
    <property type="protein sequence ID" value="ERJ20326.1"/>
    <property type="molecule type" value="Genomic_DNA"/>
</dbReference>
<evidence type="ECO:0000256" key="3">
    <source>
        <dbReference type="ARBA" id="ARBA00022729"/>
    </source>
</evidence>
<dbReference type="PANTHER" id="PTHR35891:SF2">
    <property type="entry name" value="THIOL:DISULFIDE INTERCHANGE PROTEIN DSBA"/>
    <property type="match status" value="1"/>
</dbReference>
<dbReference type="PIRSF" id="PIRSF001488">
    <property type="entry name" value="Tdi_protein"/>
    <property type="match status" value="1"/>
</dbReference>
<comment type="similarity">
    <text evidence="2">Belongs to the thioredoxin family. DsbA subfamily.</text>
</comment>
<keyword evidence="6" id="KW-0676">Redox-active center</keyword>
<evidence type="ECO:0000256" key="2">
    <source>
        <dbReference type="ARBA" id="ARBA00005791"/>
    </source>
</evidence>
<evidence type="ECO:0000256" key="7">
    <source>
        <dbReference type="PIRNR" id="PIRNR001488"/>
    </source>
</evidence>
<accession>U2E9F1</accession>
<evidence type="ECO:0000256" key="6">
    <source>
        <dbReference type="ARBA" id="ARBA00023284"/>
    </source>
</evidence>
<dbReference type="OrthoDB" id="9784896at2"/>
<dbReference type="Gene3D" id="3.40.30.10">
    <property type="entry name" value="Glutaredoxin"/>
    <property type="match status" value="1"/>
</dbReference>
<dbReference type="RefSeq" id="WP_006914403.1">
    <property type="nucleotide sequence ID" value="NZ_AFNV02000003.1"/>
</dbReference>
<evidence type="ECO:0000256" key="8">
    <source>
        <dbReference type="PIRSR" id="PIRSR001488-1"/>
    </source>
</evidence>
<evidence type="ECO:0000256" key="5">
    <source>
        <dbReference type="ARBA" id="ARBA00023157"/>
    </source>
</evidence>
<reference evidence="10 11" key="1">
    <citation type="journal article" date="2011" name="J. Bacteriol.">
        <title>Genome sequence of Salinisphaera shabanensis, a gammaproteobacterium from the harsh, variable environment of the brine-seawater interface of the Shaban Deep in the Red Sea.</title>
        <authorList>
            <person name="Antunes A."/>
            <person name="Alam I."/>
            <person name="Bajic V.B."/>
            <person name="Stingl U."/>
        </authorList>
    </citation>
    <scope>NUCLEOTIDE SEQUENCE [LARGE SCALE GENOMIC DNA]</scope>
    <source>
        <strain evidence="10 11">E1L3A</strain>
    </source>
</reference>
<keyword evidence="11" id="KW-1185">Reference proteome</keyword>
<keyword evidence="4 7" id="KW-0574">Periplasm</keyword>
<dbReference type="PROSITE" id="PS51352">
    <property type="entry name" value="THIOREDOXIN_2"/>
    <property type="match status" value="1"/>
</dbReference>
<comment type="caution">
    <text evidence="10">The sequence shown here is derived from an EMBL/GenBank/DDBJ whole genome shotgun (WGS) entry which is preliminary data.</text>
</comment>
<dbReference type="PANTHER" id="PTHR35891">
    <property type="entry name" value="THIOL:DISULFIDE INTERCHANGE PROTEIN DSBA"/>
    <property type="match status" value="1"/>
</dbReference>
<protein>
    <recommendedName>
        <fullName evidence="7">Thiol:disulfide interchange protein</fullName>
    </recommendedName>
</protein>
<reference evidence="10 11" key="2">
    <citation type="journal article" date="2013" name="PLoS ONE">
        <title>INDIGO - INtegrated Data Warehouse of MIcrobial GenOmes with Examples from the Red Sea Extremophiles.</title>
        <authorList>
            <person name="Alam I."/>
            <person name="Antunes A."/>
            <person name="Kamau A.A."/>
            <person name="Ba Alawi W."/>
            <person name="Kalkatawi M."/>
            <person name="Stingl U."/>
            <person name="Bajic V.B."/>
        </authorList>
    </citation>
    <scope>NUCLEOTIDE SEQUENCE [LARGE SCALE GENOMIC DNA]</scope>
    <source>
        <strain evidence="10 11">E1L3A</strain>
    </source>
</reference>
<dbReference type="Pfam" id="PF01323">
    <property type="entry name" value="DSBA"/>
    <property type="match status" value="1"/>
</dbReference>
<evidence type="ECO:0000313" key="10">
    <source>
        <dbReference type="EMBL" id="ERJ20326.1"/>
    </source>
</evidence>
<dbReference type="InterPro" id="IPR036249">
    <property type="entry name" value="Thioredoxin-like_sf"/>
</dbReference>
<name>U2E9F1_9GAMM</name>
<gene>
    <name evidence="10" type="primary">dsbA</name>
    <name evidence="10" type="ORF">SSPSH_000436</name>
</gene>
<evidence type="ECO:0000256" key="4">
    <source>
        <dbReference type="ARBA" id="ARBA00022764"/>
    </source>
</evidence>
<evidence type="ECO:0000259" key="9">
    <source>
        <dbReference type="PROSITE" id="PS51352"/>
    </source>
</evidence>
<dbReference type="GO" id="GO:0016491">
    <property type="term" value="F:oxidoreductase activity"/>
    <property type="evidence" value="ECO:0007669"/>
    <property type="project" value="InterPro"/>
</dbReference>
<dbReference type="GO" id="GO:0042597">
    <property type="term" value="C:periplasmic space"/>
    <property type="evidence" value="ECO:0007669"/>
    <property type="project" value="UniProtKB-SubCell"/>
</dbReference>